<keyword evidence="10" id="KW-0413">Isomerase</keyword>
<dbReference type="InterPro" id="IPR038726">
    <property type="entry name" value="PDDEXK_AddAB-type"/>
</dbReference>
<feature type="domain" description="UvrD-like helicase ATP-binding" evidence="17">
    <location>
        <begin position="1"/>
        <end position="467"/>
    </location>
</feature>
<evidence type="ECO:0000256" key="7">
    <source>
        <dbReference type="ARBA" id="ARBA00022840"/>
    </source>
</evidence>
<dbReference type="PROSITE" id="PS51217">
    <property type="entry name" value="UVRD_HELICASE_CTER"/>
    <property type="match status" value="1"/>
</dbReference>
<evidence type="ECO:0000256" key="15">
    <source>
        <dbReference type="PROSITE-ProRule" id="PRU00560"/>
    </source>
</evidence>
<dbReference type="PANTHER" id="PTHR11070">
    <property type="entry name" value="UVRD / RECB / PCRA DNA HELICASE FAMILY MEMBER"/>
    <property type="match status" value="1"/>
</dbReference>
<keyword evidence="1" id="KW-0540">Nuclease</keyword>
<evidence type="ECO:0000256" key="4">
    <source>
        <dbReference type="ARBA" id="ARBA00022801"/>
    </source>
</evidence>
<evidence type="ECO:0000256" key="13">
    <source>
        <dbReference type="ARBA" id="ARBA00034923"/>
    </source>
</evidence>
<name>A0ABX0G6Y4_9RHOB</name>
<evidence type="ECO:0000256" key="1">
    <source>
        <dbReference type="ARBA" id="ARBA00022722"/>
    </source>
</evidence>
<keyword evidence="3" id="KW-0227">DNA damage</keyword>
<dbReference type="InterPro" id="IPR014151">
    <property type="entry name" value="DNA_helicase_AddA"/>
</dbReference>
<feature type="region of interest" description="Disordered" evidence="16">
    <location>
        <begin position="906"/>
        <end position="939"/>
    </location>
</feature>
<dbReference type="InterPro" id="IPR014017">
    <property type="entry name" value="DNA_helicase_UvrD-like_C"/>
</dbReference>
<organism evidence="19 20">
    <name type="scientific">Rhodobacter calidifons</name>
    <dbReference type="NCBI Taxonomy" id="2715277"/>
    <lineage>
        <taxon>Bacteria</taxon>
        <taxon>Pseudomonadati</taxon>
        <taxon>Pseudomonadota</taxon>
        <taxon>Alphaproteobacteria</taxon>
        <taxon>Rhodobacterales</taxon>
        <taxon>Rhodobacter group</taxon>
        <taxon>Rhodobacter</taxon>
    </lineage>
</organism>
<keyword evidence="5 15" id="KW-0347">Helicase</keyword>
<keyword evidence="7 15" id="KW-0067">ATP-binding</keyword>
<dbReference type="RefSeq" id="WP_166402655.1">
    <property type="nucleotide sequence ID" value="NZ_JAANHS010000004.1"/>
</dbReference>
<reference evidence="19 20" key="1">
    <citation type="journal article" date="2022" name="Microorganisms">
        <title>Genome Sequence and Characterization of a Xanthorhodopsin-Containing, Aerobic Anoxygenic Phototrophic Rhodobacter Species, Isolated from Mesophilic Conditions at Yellowstone National Park.</title>
        <authorList>
            <person name="Kyndt J.A."/>
            <person name="Robertson S."/>
            <person name="Shoffstall I.B."/>
            <person name="Ramaley R.F."/>
            <person name="Meyer T.E."/>
        </authorList>
    </citation>
    <scope>NUCLEOTIDE SEQUENCE [LARGE SCALE GENOMIC DNA]</scope>
    <source>
        <strain evidence="19 20">M37P</strain>
    </source>
</reference>
<keyword evidence="8" id="KW-0238">DNA-binding</keyword>
<feature type="binding site" evidence="15">
    <location>
        <begin position="22"/>
        <end position="29"/>
    </location>
    <ligand>
        <name>ATP</name>
        <dbReference type="ChEBI" id="CHEBI:30616"/>
    </ligand>
</feature>
<gene>
    <name evidence="19" type="primary">addA</name>
    <name evidence="19" type="ORF">G8O29_07685</name>
</gene>
<evidence type="ECO:0000256" key="16">
    <source>
        <dbReference type="SAM" id="MobiDB-lite"/>
    </source>
</evidence>
<dbReference type="InterPro" id="IPR011604">
    <property type="entry name" value="PDDEXK-like_dom_sf"/>
</dbReference>
<dbReference type="SUPFAM" id="SSF52980">
    <property type="entry name" value="Restriction endonuclease-like"/>
    <property type="match status" value="1"/>
</dbReference>
<sequence>MTEAFARQIAAANPRRNTWLSANAGSGKTRVLTDRVARLLLNGVDPQRILCLTYTKAAATEMQNRLFERLGEWAMRPEAALLKNLSDLGEGDLTPERLARARQLFARAIETPGGLRIQTIHSFCASLLRRFPLEAGVSPGFVEMEDRAGRLMRAEIVEEMADGPQAHVVRRLSEIQADEDFGSLVEAIVSRRAHFDPPLDRPGVLRLFGLPEGVDDRHLLSLAFNGSEDWLIARTLPLFRQGSQTMQDLAAVLAAHDWQAPTKAALEALYGALLKKDGQPNFAKVPTVKVRTAMGDMQHDFDDFMQRVANARDAEKAVAAAERTLALHDFAGVFLKEYAARKAARGLLDFDDLIRRALQLLKDPSLAAWVLYRLDGGLDHILVDEAQDTSPDQWQLIEELAAELISGEGSATRDRTLFVVGDKKQSIYSFQGADVAAFDRMRKHFGARLAGGAGLDDRVLEHSFRSSPAILNVVDATFTPAEQVALGGASHHIAISPNLAGRVDVWPVLEKAETPVPGPWDEPLDMRHPEDAQIVLAQRIARWIKEQLDQGTQIPQAARLGGPSERPVRPGDFLILVQRRTGVFHDIIRACKAAGLPIAGADRLRLGGVLAVRDLSALLAFLDTPEDDLSLACVLRSPLCGWSEAELFRLAQPRQGYLWQALRAHPDHAETRAFLDDMRAQADFLRPYDLIERVLNRHDGRRKLVSRLGPEAEDGIDELLSQALAYETAEVPSLTGFLTWMETDDVEVKRQAEGAGDLIRVMTVHGAKGLEAEIVILPECADYSPPQRGQIEVHPTGPALWKMKEGESPALLTSLRQDRAEREAAERLRLLYVAMTRARCWLVAAGAGKVTQDTTWHRLIAAGVSALDHEELEGGILRHSHGAWPAPLRRDPPQVALPALPDWTTRPAAEPLRPAPVLSPSDLGGPKALPAESARDAEGAKRRGTALHLLLERLPGLDPATWPAHAEALIAEPAQCQAVLDEARAVLTHPDLVALFGPDSLAEVAVAAPWRGRILAGSVDRLILSADRALIVDYKSNAVIPDRAEAVPEGILRQLGAYAHMVGQIYSDRRIETAILWTRAPSLMRVDPEIVRQALDRTTIP</sequence>
<dbReference type="Pfam" id="PF12705">
    <property type="entry name" value="PDDEXK_1"/>
    <property type="match status" value="1"/>
</dbReference>
<dbReference type="Gene3D" id="1.10.486.10">
    <property type="entry name" value="PCRA, domain 4"/>
    <property type="match status" value="1"/>
</dbReference>
<keyword evidence="2 15" id="KW-0547">Nucleotide-binding</keyword>
<proteinExistence type="predicted"/>
<dbReference type="Pfam" id="PF13361">
    <property type="entry name" value="UvrD_C"/>
    <property type="match status" value="1"/>
</dbReference>
<dbReference type="Gene3D" id="3.90.320.10">
    <property type="match status" value="1"/>
</dbReference>
<evidence type="ECO:0000256" key="5">
    <source>
        <dbReference type="ARBA" id="ARBA00022806"/>
    </source>
</evidence>
<dbReference type="InterPro" id="IPR014016">
    <property type="entry name" value="UvrD-like_ATP-bd"/>
</dbReference>
<dbReference type="PANTHER" id="PTHR11070:SF2">
    <property type="entry name" value="ATP-DEPENDENT DNA HELICASE SRS2"/>
    <property type="match status" value="1"/>
</dbReference>
<dbReference type="EMBL" id="JAANHS010000004">
    <property type="protein sequence ID" value="NHB76623.1"/>
    <property type="molecule type" value="Genomic_DNA"/>
</dbReference>
<keyword evidence="4 15" id="KW-0378">Hydrolase</keyword>
<protein>
    <recommendedName>
        <fullName evidence="12">DNA 3'-5' helicase</fullName>
        <ecNumber evidence="12">5.6.2.4</ecNumber>
    </recommendedName>
    <alternativeName>
        <fullName evidence="13">DNA 3'-5' helicase II</fullName>
    </alternativeName>
</protein>
<dbReference type="Proteomes" id="UP001515660">
    <property type="component" value="Unassembled WGS sequence"/>
</dbReference>
<evidence type="ECO:0000256" key="10">
    <source>
        <dbReference type="ARBA" id="ARBA00023235"/>
    </source>
</evidence>
<dbReference type="SUPFAM" id="SSF52540">
    <property type="entry name" value="P-loop containing nucleoside triphosphate hydrolases"/>
    <property type="match status" value="1"/>
</dbReference>
<keyword evidence="6" id="KW-0269">Exonuclease</keyword>
<evidence type="ECO:0000256" key="9">
    <source>
        <dbReference type="ARBA" id="ARBA00023204"/>
    </source>
</evidence>
<comment type="caution">
    <text evidence="19">The sequence shown here is derived from an EMBL/GenBank/DDBJ whole genome shotgun (WGS) entry which is preliminary data.</text>
</comment>
<dbReference type="InterPro" id="IPR027417">
    <property type="entry name" value="P-loop_NTPase"/>
</dbReference>
<evidence type="ECO:0000256" key="12">
    <source>
        <dbReference type="ARBA" id="ARBA00034808"/>
    </source>
</evidence>
<feature type="domain" description="UvrD-like helicase C-terminal" evidence="18">
    <location>
        <begin position="483"/>
        <end position="769"/>
    </location>
</feature>
<evidence type="ECO:0000256" key="14">
    <source>
        <dbReference type="ARBA" id="ARBA00048988"/>
    </source>
</evidence>
<dbReference type="Pfam" id="PF00580">
    <property type="entry name" value="UvrD-helicase"/>
    <property type="match status" value="1"/>
</dbReference>
<dbReference type="GO" id="GO:0004386">
    <property type="term" value="F:helicase activity"/>
    <property type="evidence" value="ECO:0007669"/>
    <property type="project" value="UniProtKB-KW"/>
</dbReference>
<evidence type="ECO:0000313" key="20">
    <source>
        <dbReference type="Proteomes" id="UP001515660"/>
    </source>
</evidence>
<dbReference type="NCBIfam" id="TIGR02784">
    <property type="entry name" value="addA_alphas"/>
    <property type="match status" value="1"/>
</dbReference>
<comment type="catalytic activity">
    <reaction evidence="14">
        <text>ATP + H2O = ADP + phosphate + H(+)</text>
        <dbReference type="Rhea" id="RHEA:13065"/>
        <dbReference type="ChEBI" id="CHEBI:15377"/>
        <dbReference type="ChEBI" id="CHEBI:15378"/>
        <dbReference type="ChEBI" id="CHEBI:30616"/>
        <dbReference type="ChEBI" id="CHEBI:43474"/>
        <dbReference type="ChEBI" id="CHEBI:456216"/>
        <dbReference type="EC" id="5.6.2.4"/>
    </reaction>
</comment>
<keyword evidence="20" id="KW-1185">Reference proteome</keyword>
<dbReference type="EC" id="5.6.2.4" evidence="12"/>
<dbReference type="Gene3D" id="3.40.50.300">
    <property type="entry name" value="P-loop containing nucleotide triphosphate hydrolases"/>
    <property type="match status" value="4"/>
</dbReference>
<evidence type="ECO:0000259" key="18">
    <source>
        <dbReference type="PROSITE" id="PS51217"/>
    </source>
</evidence>
<evidence type="ECO:0000313" key="19">
    <source>
        <dbReference type="EMBL" id="NHB76623.1"/>
    </source>
</evidence>
<evidence type="ECO:0000256" key="2">
    <source>
        <dbReference type="ARBA" id="ARBA00022741"/>
    </source>
</evidence>
<dbReference type="InterPro" id="IPR000212">
    <property type="entry name" value="DNA_helicase_UvrD/REP"/>
</dbReference>
<dbReference type="InterPro" id="IPR011335">
    <property type="entry name" value="Restrct_endonuc-II-like"/>
</dbReference>
<evidence type="ECO:0000259" key="17">
    <source>
        <dbReference type="PROSITE" id="PS51198"/>
    </source>
</evidence>
<dbReference type="PROSITE" id="PS51198">
    <property type="entry name" value="UVRD_HELICASE_ATP_BIND"/>
    <property type="match status" value="1"/>
</dbReference>
<keyword evidence="9" id="KW-0234">DNA repair</keyword>
<evidence type="ECO:0000256" key="3">
    <source>
        <dbReference type="ARBA" id="ARBA00022763"/>
    </source>
</evidence>
<evidence type="ECO:0000256" key="8">
    <source>
        <dbReference type="ARBA" id="ARBA00023125"/>
    </source>
</evidence>
<evidence type="ECO:0000256" key="6">
    <source>
        <dbReference type="ARBA" id="ARBA00022839"/>
    </source>
</evidence>
<comment type="catalytic activity">
    <reaction evidence="11">
        <text>Couples ATP hydrolysis with the unwinding of duplex DNA by translocating in the 3'-5' direction.</text>
        <dbReference type="EC" id="5.6.2.4"/>
    </reaction>
</comment>
<evidence type="ECO:0000256" key="11">
    <source>
        <dbReference type="ARBA" id="ARBA00034617"/>
    </source>
</evidence>
<accession>A0ABX0G6Y4</accession>